<evidence type="ECO:0000256" key="1">
    <source>
        <dbReference type="SAM" id="Coils"/>
    </source>
</evidence>
<evidence type="ECO:0000259" key="2">
    <source>
        <dbReference type="Pfam" id="PF17035"/>
    </source>
</evidence>
<protein>
    <recommendedName>
        <fullName evidence="2">NET domain-containing protein</fullName>
    </recommendedName>
</protein>
<feature type="coiled-coil region" evidence="1">
    <location>
        <begin position="379"/>
        <end position="473"/>
    </location>
</feature>
<name>A0A835UYJ0_VANPL</name>
<feature type="domain" description="NET" evidence="2">
    <location>
        <begin position="52"/>
        <end position="109"/>
    </location>
</feature>
<comment type="caution">
    <text evidence="3">The sequence shown here is derived from an EMBL/GenBank/DDBJ whole genome shotgun (WGS) entry which is preliminary data.</text>
</comment>
<accession>A0A835UYJ0</accession>
<dbReference type="AlphaFoldDB" id="A0A835UYJ0"/>
<dbReference type="Proteomes" id="UP000639772">
    <property type="component" value="Chromosome 6"/>
</dbReference>
<dbReference type="PANTHER" id="PTHR46136">
    <property type="entry name" value="TRANSCRIPTION FACTOR GTE8"/>
    <property type="match status" value="1"/>
</dbReference>
<reference evidence="3 4" key="1">
    <citation type="journal article" date="2020" name="Nat. Food">
        <title>A phased Vanilla planifolia genome enables genetic improvement of flavour and production.</title>
        <authorList>
            <person name="Hasing T."/>
            <person name="Tang H."/>
            <person name="Brym M."/>
            <person name="Khazi F."/>
            <person name="Huang T."/>
            <person name="Chambers A.H."/>
        </authorList>
    </citation>
    <scope>NUCLEOTIDE SEQUENCE [LARGE SCALE GENOMIC DNA]</scope>
    <source>
        <tissue evidence="3">Leaf</tissue>
    </source>
</reference>
<evidence type="ECO:0000313" key="3">
    <source>
        <dbReference type="EMBL" id="KAG0478777.1"/>
    </source>
</evidence>
<dbReference type="EMBL" id="JADCNM010000006">
    <property type="protein sequence ID" value="KAG0478777.1"/>
    <property type="molecule type" value="Genomic_DNA"/>
</dbReference>
<organism evidence="3 4">
    <name type="scientific">Vanilla planifolia</name>
    <name type="common">Vanilla</name>
    <dbReference type="NCBI Taxonomy" id="51239"/>
    <lineage>
        <taxon>Eukaryota</taxon>
        <taxon>Viridiplantae</taxon>
        <taxon>Streptophyta</taxon>
        <taxon>Embryophyta</taxon>
        <taxon>Tracheophyta</taxon>
        <taxon>Spermatophyta</taxon>
        <taxon>Magnoliopsida</taxon>
        <taxon>Liliopsida</taxon>
        <taxon>Asparagales</taxon>
        <taxon>Orchidaceae</taxon>
        <taxon>Vanilloideae</taxon>
        <taxon>Vanilleae</taxon>
        <taxon>Vanilla</taxon>
    </lineage>
</organism>
<gene>
    <name evidence="3" type="ORF">HPP92_013496</name>
</gene>
<dbReference type="Pfam" id="PF17035">
    <property type="entry name" value="BET"/>
    <property type="match status" value="1"/>
</dbReference>
<evidence type="ECO:0000313" key="4">
    <source>
        <dbReference type="Proteomes" id="UP000639772"/>
    </source>
</evidence>
<proteinExistence type="predicted"/>
<sequence length="499" mass="56686">MAELKWKREESDVLAQHKVKEMHKEIVCTLPVIQKETSLLSTSHSKKYLAPAEKLMLKKDIEKFPLCKMSSELLNFLRKNSLLRWIKNKVSIDIDKADGDTLWQLHEIMEASIDARTLKRIDKKTASPKHVIQKETPSSAHCVGQMTMAEKFRLKKCIKEAPSQRKPQKLLSSFKKSSQLGVNNDNACMKVDARRMKPVCGTNDEVNCKTQANCKKQHLAKGDGKSTAKYEYAIDKLQPGPLPSSKDLSDKKDCSHDSHSDFTLPTLANVESERSSCVENLVQNTKISDINSGEHDCNLNVVVHGDRRSSESDGEKVLETVVCDDFGIFLPTFLLNCEIFLQTPDIALCTIDAQLCGEQLSPSKALRIARLKSRYVDTILKAQHKCENHDQKRMQQEREILASKFQQEKEMIEAQIKLAEAAAEKQKSEHKMKIQQEREASCLTFAKDSAVMFNDLNKTLQELEKSCHSKENALRQLGLFLKDDELNDEDDWEEGEIHS</sequence>
<dbReference type="OrthoDB" id="1294502at2759"/>
<dbReference type="PANTHER" id="PTHR46136:SF19">
    <property type="entry name" value="TRANSCRIPTION FACTOR GTE12"/>
    <property type="match status" value="1"/>
</dbReference>
<dbReference type="InterPro" id="IPR052442">
    <property type="entry name" value="Env_Response_Regulator"/>
</dbReference>
<dbReference type="InterPro" id="IPR027353">
    <property type="entry name" value="NET_dom"/>
</dbReference>
<keyword evidence="1" id="KW-0175">Coiled coil</keyword>